<evidence type="ECO:0000313" key="3">
    <source>
        <dbReference type="Proteomes" id="UP000274122"/>
    </source>
</evidence>
<dbReference type="Pfam" id="PF00589">
    <property type="entry name" value="Phage_integrase"/>
    <property type="match status" value="1"/>
</dbReference>
<name>A0A447V633_9ENTR</name>
<sequence length="46" mass="5062">MLSGLRRSNIIDLEWSQIDMQRKVAWIHPVDAKSGRAIGVALNGSA</sequence>
<accession>A0A447V633</accession>
<dbReference type="EMBL" id="LR134201">
    <property type="protein sequence ID" value="VEC00520.1"/>
    <property type="molecule type" value="Genomic_DNA"/>
</dbReference>
<dbReference type="GO" id="GO:0003677">
    <property type="term" value="F:DNA binding"/>
    <property type="evidence" value="ECO:0007669"/>
    <property type="project" value="InterPro"/>
</dbReference>
<dbReference type="InterPro" id="IPR002104">
    <property type="entry name" value="Integrase_catalytic"/>
</dbReference>
<dbReference type="SUPFAM" id="SSF56349">
    <property type="entry name" value="DNA breaking-rejoining enzymes"/>
    <property type="match status" value="1"/>
</dbReference>
<dbReference type="InterPro" id="IPR011010">
    <property type="entry name" value="DNA_brk_join_enz"/>
</dbReference>
<dbReference type="GO" id="GO:0006310">
    <property type="term" value="P:DNA recombination"/>
    <property type="evidence" value="ECO:0007669"/>
    <property type="project" value="InterPro"/>
</dbReference>
<evidence type="ECO:0000259" key="1">
    <source>
        <dbReference type="Pfam" id="PF00589"/>
    </source>
</evidence>
<organism evidence="2 3">
    <name type="scientific">Cedecea lapagei</name>
    <dbReference type="NCBI Taxonomy" id="158823"/>
    <lineage>
        <taxon>Bacteria</taxon>
        <taxon>Pseudomonadati</taxon>
        <taxon>Pseudomonadota</taxon>
        <taxon>Gammaproteobacteria</taxon>
        <taxon>Enterobacterales</taxon>
        <taxon>Enterobacteriaceae</taxon>
        <taxon>Cedecea</taxon>
    </lineage>
</organism>
<protein>
    <submittedName>
        <fullName evidence="2">Phage integrase family</fullName>
    </submittedName>
</protein>
<dbReference type="KEGG" id="clap:NCTC11466_03672"/>
<evidence type="ECO:0000313" key="2">
    <source>
        <dbReference type="EMBL" id="VEC00520.1"/>
    </source>
</evidence>
<dbReference type="Proteomes" id="UP000274122">
    <property type="component" value="Chromosome"/>
</dbReference>
<keyword evidence="3" id="KW-1185">Reference proteome</keyword>
<reference evidence="2 3" key="1">
    <citation type="submission" date="2018-12" db="EMBL/GenBank/DDBJ databases">
        <authorList>
            <consortium name="Pathogen Informatics"/>
        </authorList>
    </citation>
    <scope>NUCLEOTIDE SEQUENCE [LARGE SCALE GENOMIC DNA]</scope>
    <source>
        <strain evidence="2 3">NCTC11466</strain>
    </source>
</reference>
<gene>
    <name evidence="2" type="ORF">NCTC11466_03672</name>
</gene>
<dbReference type="AlphaFoldDB" id="A0A447V633"/>
<dbReference type="GO" id="GO:0015074">
    <property type="term" value="P:DNA integration"/>
    <property type="evidence" value="ECO:0007669"/>
    <property type="project" value="InterPro"/>
</dbReference>
<feature type="domain" description="Tyr recombinase" evidence="1">
    <location>
        <begin position="3"/>
        <end position="43"/>
    </location>
</feature>
<proteinExistence type="predicted"/>